<dbReference type="AlphaFoldDB" id="A0A5M6D7N6"/>
<dbReference type="SUPFAM" id="SSF52833">
    <property type="entry name" value="Thioredoxin-like"/>
    <property type="match status" value="1"/>
</dbReference>
<keyword evidence="3" id="KW-1185">Reference proteome</keyword>
<dbReference type="EMBL" id="VWSF01000013">
    <property type="protein sequence ID" value="KAA5543541.1"/>
    <property type="molecule type" value="Genomic_DNA"/>
</dbReference>
<dbReference type="RefSeq" id="WP_150089965.1">
    <property type="nucleotide sequence ID" value="NZ_VWSF01000013.1"/>
</dbReference>
<dbReference type="Pfam" id="PF01323">
    <property type="entry name" value="DSBA"/>
    <property type="match status" value="1"/>
</dbReference>
<dbReference type="PANTHER" id="PTHR13887:SF41">
    <property type="entry name" value="THIOREDOXIN SUPERFAMILY PROTEIN"/>
    <property type="match status" value="1"/>
</dbReference>
<dbReference type="CDD" id="cd03024">
    <property type="entry name" value="DsbA_FrnE"/>
    <property type="match status" value="1"/>
</dbReference>
<proteinExistence type="predicted"/>
<dbReference type="InterPro" id="IPR001853">
    <property type="entry name" value="DSBA-like_thioredoxin_dom"/>
</dbReference>
<sequence>MNKQNIKIDIVSDINCPWCYLGEARLAKAINQTQDKYNFEVQFKPYELNPFAPQEGENKKDYFIRNYGSESLSRLDESSRHLKEAGQTEDIIFDFEKSTTVHNTFNGHRLIWLAGKYDVQVPVAKALFRANFTNGENVNDPAVLTQIGLEHNIPAEVLNDFFAGEEGKAEVKALEQQAQQSGISGVPAFIINDRYLISGAQPTETFVNVLQQIAPVYGKIVADGATCEVGENC</sequence>
<feature type="domain" description="DSBA-like thioredoxin" evidence="1">
    <location>
        <begin position="8"/>
        <end position="211"/>
    </location>
</feature>
<name>A0A5M6D7N6_9BACT</name>
<evidence type="ECO:0000259" key="1">
    <source>
        <dbReference type="Pfam" id="PF01323"/>
    </source>
</evidence>
<reference evidence="2 3" key="1">
    <citation type="submission" date="2019-09" db="EMBL/GenBank/DDBJ databases">
        <title>Genome sequence and assembly of Adhaeribacter sp.</title>
        <authorList>
            <person name="Chhetri G."/>
        </authorList>
    </citation>
    <scope>NUCLEOTIDE SEQUENCE [LARGE SCALE GENOMIC DNA]</scope>
    <source>
        <strain evidence="2 3">DK36</strain>
    </source>
</reference>
<dbReference type="InterPro" id="IPR036249">
    <property type="entry name" value="Thioredoxin-like_sf"/>
</dbReference>
<protein>
    <submittedName>
        <fullName evidence="2">DsbA family oxidoreductase</fullName>
    </submittedName>
</protein>
<dbReference type="PANTHER" id="PTHR13887">
    <property type="entry name" value="GLUTATHIONE S-TRANSFERASE KAPPA"/>
    <property type="match status" value="1"/>
</dbReference>
<gene>
    <name evidence="2" type="ORF">F0145_16625</name>
</gene>
<evidence type="ECO:0000313" key="2">
    <source>
        <dbReference type="EMBL" id="KAA5543541.1"/>
    </source>
</evidence>
<evidence type="ECO:0000313" key="3">
    <source>
        <dbReference type="Proteomes" id="UP000323426"/>
    </source>
</evidence>
<dbReference type="GO" id="GO:0016491">
    <property type="term" value="F:oxidoreductase activity"/>
    <property type="evidence" value="ECO:0007669"/>
    <property type="project" value="InterPro"/>
</dbReference>
<accession>A0A5M6D7N6</accession>
<comment type="caution">
    <text evidence="2">The sequence shown here is derived from an EMBL/GenBank/DDBJ whole genome shotgun (WGS) entry which is preliminary data.</text>
</comment>
<dbReference type="Gene3D" id="3.40.30.10">
    <property type="entry name" value="Glutaredoxin"/>
    <property type="match status" value="1"/>
</dbReference>
<organism evidence="2 3">
    <name type="scientific">Adhaeribacter rhizoryzae</name>
    <dbReference type="NCBI Taxonomy" id="2607907"/>
    <lineage>
        <taxon>Bacteria</taxon>
        <taxon>Pseudomonadati</taxon>
        <taxon>Bacteroidota</taxon>
        <taxon>Cytophagia</taxon>
        <taxon>Cytophagales</taxon>
        <taxon>Hymenobacteraceae</taxon>
        <taxon>Adhaeribacter</taxon>
    </lineage>
</organism>
<dbReference type="Proteomes" id="UP000323426">
    <property type="component" value="Unassembled WGS sequence"/>
</dbReference>